<reference evidence="8" key="1">
    <citation type="submission" date="2022-11" db="EMBL/GenBank/DDBJ databases">
        <title>Centuries of genome instability and evolution in soft-shell clam transmissible cancer (bioRxiv).</title>
        <authorList>
            <person name="Hart S.F.M."/>
            <person name="Yonemitsu M.A."/>
            <person name="Giersch R.M."/>
            <person name="Beal B.F."/>
            <person name="Arriagada G."/>
            <person name="Davis B.W."/>
            <person name="Ostrander E.A."/>
            <person name="Goff S.P."/>
            <person name="Metzger M.J."/>
        </authorList>
    </citation>
    <scope>NUCLEOTIDE SEQUENCE</scope>
    <source>
        <strain evidence="8">MELC-2E11</strain>
        <tissue evidence="8">Siphon/mantle</tissue>
    </source>
</reference>
<dbReference type="PANTHER" id="PTHR11640">
    <property type="entry name" value="NEPHRIN"/>
    <property type="match status" value="1"/>
</dbReference>
<evidence type="ECO:0000313" key="8">
    <source>
        <dbReference type="EMBL" id="WAQ95058.1"/>
    </source>
</evidence>
<keyword evidence="2" id="KW-0472">Membrane</keyword>
<dbReference type="Gene3D" id="2.60.40.10">
    <property type="entry name" value="Immunoglobulins"/>
    <property type="match status" value="5"/>
</dbReference>
<dbReference type="InterPro" id="IPR003599">
    <property type="entry name" value="Ig_sub"/>
</dbReference>
<dbReference type="InterPro" id="IPR003961">
    <property type="entry name" value="FN3_dom"/>
</dbReference>
<dbReference type="SMART" id="SM00409">
    <property type="entry name" value="IG"/>
    <property type="match status" value="2"/>
</dbReference>
<evidence type="ECO:0000256" key="4">
    <source>
        <dbReference type="ARBA" id="ARBA00023180"/>
    </source>
</evidence>
<dbReference type="Pfam" id="PF00041">
    <property type="entry name" value="fn3"/>
    <property type="match status" value="1"/>
</dbReference>
<evidence type="ECO:0000259" key="7">
    <source>
        <dbReference type="PROSITE" id="PS50853"/>
    </source>
</evidence>
<feature type="non-terminal residue" evidence="8">
    <location>
        <position position="515"/>
    </location>
</feature>
<dbReference type="InterPro" id="IPR036116">
    <property type="entry name" value="FN3_sf"/>
</dbReference>
<dbReference type="InterPro" id="IPR036179">
    <property type="entry name" value="Ig-like_dom_sf"/>
</dbReference>
<dbReference type="InterPro" id="IPR013162">
    <property type="entry name" value="CD80_C2-set"/>
</dbReference>
<dbReference type="PROSITE" id="PS50835">
    <property type="entry name" value="IG_LIKE"/>
    <property type="match status" value="2"/>
</dbReference>
<dbReference type="PROSITE" id="PS50853">
    <property type="entry name" value="FN3"/>
    <property type="match status" value="1"/>
</dbReference>
<comment type="subcellular location">
    <subcellularLocation>
        <location evidence="1">Membrane</location>
        <topology evidence="1">Single-pass type I membrane protein</topology>
    </subcellularLocation>
</comment>
<gene>
    <name evidence="8" type="ORF">MAR_007529</name>
</gene>
<dbReference type="Pfam" id="PF08205">
    <property type="entry name" value="C2-set_2"/>
    <property type="match status" value="1"/>
</dbReference>
<evidence type="ECO:0000256" key="1">
    <source>
        <dbReference type="ARBA" id="ARBA00004479"/>
    </source>
</evidence>
<evidence type="ECO:0000256" key="3">
    <source>
        <dbReference type="ARBA" id="ARBA00023157"/>
    </source>
</evidence>
<proteinExistence type="predicted"/>
<feature type="domain" description="Ig-like" evidence="6">
    <location>
        <begin position="163"/>
        <end position="254"/>
    </location>
</feature>
<dbReference type="InterPro" id="IPR007110">
    <property type="entry name" value="Ig-like_dom"/>
</dbReference>
<dbReference type="InterPro" id="IPR051275">
    <property type="entry name" value="Cell_adhesion_signaling"/>
</dbReference>
<dbReference type="Pfam" id="PF13927">
    <property type="entry name" value="Ig_3"/>
    <property type="match status" value="1"/>
</dbReference>
<keyword evidence="4" id="KW-0325">Glycoprotein</keyword>
<evidence type="ECO:0000256" key="5">
    <source>
        <dbReference type="ARBA" id="ARBA00023319"/>
    </source>
</evidence>
<dbReference type="CDD" id="cd00063">
    <property type="entry name" value="FN3"/>
    <property type="match status" value="1"/>
</dbReference>
<feature type="domain" description="Ig-like" evidence="6">
    <location>
        <begin position="75"/>
        <end position="158"/>
    </location>
</feature>
<evidence type="ECO:0000259" key="6">
    <source>
        <dbReference type="PROSITE" id="PS50835"/>
    </source>
</evidence>
<dbReference type="SMART" id="SM00060">
    <property type="entry name" value="FN3"/>
    <property type="match status" value="1"/>
</dbReference>
<dbReference type="InterPro" id="IPR003598">
    <property type="entry name" value="Ig_sub2"/>
</dbReference>
<dbReference type="InterPro" id="IPR013783">
    <property type="entry name" value="Ig-like_fold"/>
</dbReference>
<protein>
    <submittedName>
        <fullName evidence="8">TUTL-like protein</fullName>
    </submittedName>
</protein>
<organism evidence="8 9">
    <name type="scientific">Mya arenaria</name>
    <name type="common">Soft-shell clam</name>
    <dbReference type="NCBI Taxonomy" id="6604"/>
    <lineage>
        <taxon>Eukaryota</taxon>
        <taxon>Metazoa</taxon>
        <taxon>Spiralia</taxon>
        <taxon>Lophotrochozoa</taxon>
        <taxon>Mollusca</taxon>
        <taxon>Bivalvia</taxon>
        <taxon>Autobranchia</taxon>
        <taxon>Heteroconchia</taxon>
        <taxon>Euheterodonta</taxon>
        <taxon>Imparidentia</taxon>
        <taxon>Neoheterodontei</taxon>
        <taxon>Myida</taxon>
        <taxon>Myoidea</taxon>
        <taxon>Myidae</taxon>
        <taxon>Mya</taxon>
    </lineage>
</organism>
<name>A0ABY7DCN5_MYAAR</name>
<accession>A0ABY7DCN5</accession>
<dbReference type="SUPFAM" id="SSF48726">
    <property type="entry name" value="Immunoglobulin"/>
    <property type="match status" value="4"/>
</dbReference>
<keyword evidence="9" id="KW-1185">Reference proteome</keyword>
<sequence length="515" mass="56574">QITRVTLTPANNPLLLIENRTRQIQCQTDVGRPAATVSWFKGGTNITSHAESSTVNDITISRLHLTPNKTDQNGPTVPVCIYAGSFVIGPLFVREGQVFTLNCSSSGNPAPSIEWIPPGMVTSKSLTLDGISSDNDGVFTIRAKNVLQPTSLLAESMNPPAKPSLHFRICRGDAIEVTSSVKVMKGHSVEITCSTSSNPPSTYRWSSHQTEQNNVMAIAEADTSHQGSYTCYVENTMMPTFGDPTGRTDVMEINENFRVPFHCGVDSNPGSQIGILKDGLHQKQVSNAQGLSHVIERSKCEDDGIYTCTGAPRPSTVSPPDRNVTSAFGVPAILTFNLVAYPRPNITDFLWEKESASGNGWTLMHNTKNVEIVGSMDRLQNDDLGCYRVNVSNDLGRTSYIFHLQAQEVPDAPHNLHVYDDVTKSSVTIAWTPAVAGGIRHTFVVQYRQVSSSKWMEDVVAYDRYNHTLRCLTPGTTYELKVYAENDIGRSRGSIPIQVTTLTDPGTFCKWRHDH</sequence>
<keyword evidence="5" id="KW-0393">Immunoglobulin domain</keyword>
<evidence type="ECO:0000256" key="2">
    <source>
        <dbReference type="ARBA" id="ARBA00023136"/>
    </source>
</evidence>
<dbReference type="PANTHER" id="PTHR11640:SF158">
    <property type="entry name" value="V-SET AND IMMUNOGLOBULIN DOMAIN-CONTAINING PROTEIN 10-LIKE 2"/>
    <property type="match status" value="1"/>
</dbReference>
<dbReference type="Proteomes" id="UP001164746">
    <property type="component" value="Chromosome 1"/>
</dbReference>
<evidence type="ECO:0000313" key="9">
    <source>
        <dbReference type="Proteomes" id="UP001164746"/>
    </source>
</evidence>
<dbReference type="EMBL" id="CP111012">
    <property type="protein sequence ID" value="WAQ95058.1"/>
    <property type="molecule type" value="Genomic_DNA"/>
</dbReference>
<dbReference type="SMART" id="SM00408">
    <property type="entry name" value="IGc2"/>
    <property type="match status" value="4"/>
</dbReference>
<keyword evidence="3" id="KW-1015">Disulfide bond</keyword>
<dbReference type="SUPFAM" id="SSF49265">
    <property type="entry name" value="Fibronectin type III"/>
    <property type="match status" value="1"/>
</dbReference>
<feature type="domain" description="Fibronectin type-III" evidence="7">
    <location>
        <begin position="412"/>
        <end position="506"/>
    </location>
</feature>